<comment type="caution">
    <text evidence="3">The sequence shown here is derived from an EMBL/GenBank/DDBJ whole genome shotgun (WGS) entry which is preliminary data.</text>
</comment>
<evidence type="ECO:0000313" key="3">
    <source>
        <dbReference type="EMBL" id="CAI5439842.1"/>
    </source>
</evidence>
<protein>
    <submittedName>
        <fullName evidence="3">Uncharacterized protein</fullName>
    </submittedName>
</protein>
<name>A0A9P1I6Z2_9PELO</name>
<dbReference type="Proteomes" id="UP001152747">
    <property type="component" value="Unassembled WGS sequence"/>
</dbReference>
<proteinExistence type="predicted"/>
<evidence type="ECO:0000256" key="2">
    <source>
        <dbReference type="SAM" id="Phobius"/>
    </source>
</evidence>
<feature type="compositionally biased region" description="Basic and acidic residues" evidence="1">
    <location>
        <begin position="303"/>
        <end position="324"/>
    </location>
</feature>
<feature type="transmembrane region" description="Helical" evidence="2">
    <location>
        <begin position="226"/>
        <end position="248"/>
    </location>
</feature>
<keyword evidence="2" id="KW-0472">Membrane</keyword>
<feature type="region of interest" description="Disordered" evidence="1">
    <location>
        <begin position="303"/>
        <end position="325"/>
    </location>
</feature>
<dbReference type="AlphaFoldDB" id="A0A9P1I6Z2"/>
<dbReference type="EMBL" id="CANHGI010000001">
    <property type="protein sequence ID" value="CAI5439842.1"/>
    <property type="molecule type" value="Genomic_DNA"/>
</dbReference>
<keyword evidence="2" id="KW-1133">Transmembrane helix</keyword>
<reference evidence="3" key="1">
    <citation type="submission" date="2022-11" db="EMBL/GenBank/DDBJ databases">
        <authorList>
            <person name="Kikuchi T."/>
        </authorList>
    </citation>
    <scope>NUCLEOTIDE SEQUENCE</scope>
    <source>
        <strain evidence="3">PS1010</strain>
    </source>
</reference>
<sequence>MGIAIFIAFALLIIAILSLIGISLFSYDCEMKTPSQNSDKNFYTFDGKAVNIGKITGGCEKGSSIYTKMDANLNRNIIVKSLDDYQNNVENLTSTLHHMSANLNRTDIMAKYAELQTQIFVFSQIPTATCLIKQDKTTLNETISLFETLKSDFEKFQKIDERNVNKDMRPEAKKMVQHSFESMKNDSVKLVGSINSQLTKTDIKCYQEMPHGLCDEKAIYSRNVIIVNWILFGVYVLLAILAKLLYVLPFKRMHSGIKPEEEIDYLKGRVGQQNKEIIRKNKNEIWYGRRYLHHQDKIKSLKDKVKGKEKKKKEVAPEESEKTPTQKYLYSMEGGVKPEGMIEI</sequence>
<organism evidence="3 4">
    <name type="scientific">Caenorhabditis angaria</name>
    <dbReference type="NCBI Taxonomy" id="860376"/>
    <lineage>
        <taxon>Eukaryota</taxon>
        <taxon>Metazoa</taxon>
        <taxon>Ecdysozoa</taxon>
        <taxon>Nematoda</taxon>
        <taxon>Chromadorea</taxon>
        <taxon>Rhabditida</taxon>
        <taxon>Rhabditina</taxon>
        <taxon>Rhabditomorpha</taxon>
        <taxon>Rhabditoidea</taxon>
        <taxon>Rhabditidae</taxon>
        <taxon>Peloderinae</taxon>
        <taxon>Caenorhabditis</taxon>
    </lineage>
</organism>
<keyword evidence="2" id="KW-0812">Transmembrane</keyword>
<evidence type="ECO:0000313" key="4">
    <source>
        <dbReference type="Proteomes" id="UP001152747"/>
    </source>
</evidence>
<gene>
    <name evidence="3" type="ORF">CAMP_LOCUS2479</name>
</gene>
<evidence type="ECO:0000256" key="1">
    <source>
        <dbReference type="SAM" id="MobiDB-lite"/>
    </source>
</evidence>
<keyword evidence="4" id="KW-1185">Reference proteome</keyword>
<accession>A0A9P1I6Z2</accession>